<gene>
    <name evidence="2" type="ORF">Tel_04690</name>
</gene>
<feature type="chain" id="PRO_5006604877" evidence="1">
    <location>
        <begin position="25"/>
        <end position="336"/>
    </location>
</feature>
<feature type="signal peptide" evidence="1">
    <location>
        <begin position="1"/>
        <end position="24"/>
    </location>
</feature>
<dbReference type="Proteomes" id="UP000055136">
    <property type="component" value="Chromosome"/>
</dbReference>
<sequence length="336" mass="36012">MILNFRKIGFAGISTLLVSGMVSAAPPVNFDGWTASSGTIDTSLSCGGVDVACEVLSEDDGFIQEKVIVDDYEYIRVIVTDPGADGGAGDQAFVSESFVPFAILDEGISQGVAAKHVIRDAAEGFTDQAEIQRAMMRFRDPGMRDPNDIQVATPAEEMWTVRLTQSFDRDDLKSTFQFTNYTEMPSTPIFLVPDTNNVIGYSMSISQEVLLNPDGTAAIDPNAAQGFEHRQSSGVMGNALISFPNNGFFASAPLTPAGDMTLGGDTVSWAQMQTVSTNWLVQSDLFNGDTAAIRYQNVTNHDTGATASELSTGVVATPATPFDWHEPTFGTEPSFP</sequence>
<evidence type="ECO:0000313" key="3">
    <source>
        <dbReference type="Proteomes" id="UP000055136"/>
    </source>
</evidence>
<proteinExistence type="predicted"/>
<protein>
    <submittedName>
        <fullName evidence="2">Uncharacterized protein</fullName>
    </submittedName>
</protein>
<evidence type="ECO:0000313" key="2">
    <source>
        <dbReference type="EMBL" id="ALP52500.1"/>
    </source>
</evidence>
<dbReference type="EMBL" id="CP013099">
    <property type="protein sequence ID" value="ALP52500.1"/>
    <property type="molecule type" value="Genomic_DNA"/>
</dbReference>
<name>A0A0S2TBK3_9GAMM</name>
<keyword evidence="1" id="KW-0732">Signal</keyword>
<keyword evidence="3" id="KW-1185">Reference proteome</keyword>
<dbReference type="KEGG" id="tee:Tel_04690"/>
<evidence type="ECO:0000256" key="1">
    <source>
        <dbReference type="SAM" id="SignalP"/>
    </source>
</evidence>
<organism evidence="2 3">
    <name type="scientific">Candidatus Tenderia electrophaga</name>
    <dbReference type="NCBI Taxonomy" id="1748243"/>
    <lineage>
        <taxon>Bacteria</taxon>
        <taxon>Pseudomonadati</taxon>
        <taxon>Pseudomonadota</taxon>
        <taxon>Gammaproteobacteria</taxon>
        <taxon>Candidatus Tenderiales</taxon>
        <taxon>Candidatus Tenderiaceae</taxon>
        <taxon>Candidatus Tenderia</taxon>
    </lineage>
</organism>
<reference evidence="2" key="1">
    <citation type="submission" date="2015-10" db="EMBL/GenBank/DDBJ databases">
        <title>Description of Candidatus Tenderia electrophaga gen. nov, sp. nov., an Uncultivated Electroautotroph from a Biocathode Enrichment.</title>
        <authorList>
            <person name="Eddie B.J."/>
            <person name="Malanoski A.P."/>
            <person name="Wang Z."/>
            <person name="Hall R.J."/>
            <person name="Oh S.D."/>
            <person name="Heiner C."/>
            <person name="Lin B."/>
            <person name="Strycharz-Glaven S.M."/>
        </authorList>
    </citation>
    <scope>NUCLEOTIDE SEQUENCE [LARGE SCALE GENOMIC DNA]</scope>
    <source>
        <strain evidence="2">NRL1</strain>
    </source>
</reference>
<accession>A0A0S2TBK3</accession>
<dbReference type="AlphaFoldDB" id="A0A0S2TBK3"/>